<keyword evidence="1" id="KW-0677">Repeat</keyword>
<keyword evidence="4" id="KW-1185">Reference proteome</keyword>
<dbReference type="InterPro" id="IPR046848">
    <property type="entry name" value="E_motif"/>
</dbReference>
<dbReference type="InterPro" id="IPR046960">
    <property type="entry name" value="PPR_At4g14850-like_plant"/>
</dbReference>
<proteinExistence type="predicted"/>
<evidence type="ECO:0000313" key="3">
    <source>
        <dbReference type="EMBL" id="KAK3013257.1"/>
    </source>
</evidence>
<organism evidence="3 4">
    <name type="scientific">Escallonia herrerae</name>
    <dbReference type="NCBI Taxonomy" id="1293975"/>
    <lineage>
        <taxon>Eukaryota</taxon>
        <taxon>Viridiplantae</taxon>
        <taxon>Streptophyta</taxon>
        <taxon>Embryophyta</taxon>
        <taxon>Tracheophyta</taxon>
        <taxon>Spermatophyta</taxon>
        <taxon>Magnoliopsida</taxon>
        <taxon>eudicotyledons</taxon>
        <taxon>Gunneridae</taxon>
        <taxon>Pentapetalae</taxon>
        <taxon>asterids</taxon>
        <taxon>campanulids</taxon>
        <taxon>Escalloniales</taxon>
        <taxon>Escalloniaceae</taxon>
        <taxon>Escallonia</taxon>
    </lineage>
</organism>
<evidence type="ECO:0000256" key="1">
    <source>
        <dbReference type="ARBA" id="ARBA00022737"/>
    </source>
</evidence>
<dbReference type="InterPro" id="IPR011990">
    <property type="entry name" value="TPR-like_helical_dom_sf"/>
</dbReference>
<dbReference type="NCBIfam" id="TIGR00756">
    <property type="entry name" value="PPR"/>
    <property type="match status" value="6"/>
</dbReference>
<feature type="repeat" description="PPR" evidence="2">
    <location>
        <begin position="304"/>
        <end position="338"/>
    </location>
</feature>
<dbReference type="Proteomes" id="UP001188597">
    <property type="component" value="Unassembled WGS sequence"/>
</dbReference>
<protein>
    <recommendedName>
        <fullName evidence="5">Chlororespiratory reduction 4</fullName>
    </recommendedName>
</protein>
<feature type="repeat" description="PPR" evidence="2">
    <location>
        <begin position="140"/>
        <end position="170"/>
    </location>
</feature>
<dbReference type="FunFam" id="1.25.40.10:FF:000348">
    <property type="entry name" value="Pentatricopeptide repeat-containing protein chloroplastic"/>
    <property type="match status" value="1"/>
</dbReference>
<dbReference type="PROSITE" id="PS51375">
    <property type="entry name" value="PPR"/>
    <property type="match status" value="5"/>
</dbReference>
<gene>
    <name evidence="3" type="ORF">RJ639_010281</name>
</gene>
<evidence type="ECO:0000256" key="2">
    <source>
        <dbReference type="PROSITE-ProRule" id="PRU00708"/>
    </source>
</evidence>
<dbReference type="AlphaFoldDB" id="A0AA88VQK6"/>
<dbReference type="PANTHER" id="PTHR47926:SF437">
    <property type="entry name" value="PENTACOTRIPEPTIDE-REPEAT REGION OF PRORP DOMAIN-CONTAINING PROTEIN"/>
    <property type="match status" value="1"/>
</dbReference>
<sequence>MTEQYLWSPKERKCLRLLQQKNTRASLLQIHAFMLRSALETNVNLLTKFITACSSAAALFVASDSVVGIHHARQVFDNRPHRNDTFLCNTMMKSHLGMRQFNESITLYRDLLRDTCFTPDNYTFVTLAKSCSSSLALWEDAAAYNVVIDGYVKVGDMSSARNLFEQMPQRDVVSWTSMVDGYCRNGDVGSARLLFDEMPEKNLYSWNAMVGGYCQNKQPHEALKLFHELQSETSLEPDEVTVVSVLPAIADLGALDLGGWIHQYVRSKKLDKKLNVCTALIDMYAKCGEIKKAKRVFDSMPKKETSVWNSLINGLAINGCGKEALDAFMEMEMKRFMPNEITMLAVLSACNHSGMVEEGRRWFKAMEVFSLTPRIEHYGCMVDLLGRAGCLEEAEKLIDRMPYAVNGIILSSFLFACSYASDVTRAKRVLEKTTEMEPWNDGNYVMLRNLYATERRWKDVEDIKGLMRQKGAKKEVGCSSIEVNGRVCEFVAADISHPQRGLIRSVLGHLLIHIKRQNTCTDENVNGW</sequence>
<evidence type="ECO:0008006" key="5">
    <source>
        <dbReference type="Google" id="ProtNLM"/>
    </source>
</evidence>
<dbReference type="GO" id="GO:0003723">
    <property type="term" value="F:RNA binding"/>
    <property type="evidence" value="ECO:0007669"/>
    <property type="project" value="InterPro"/>
</dbReference>
<dbReference type="Pfam" id="PF20431">
    <property type="entry name" value="E_motif"/>
    <property type="match status" value="1"/>
</dbReference>
<dbReference type="Pfam" id="PF01535">
    <property type="entry name" value="PPR"/>
    <property type="match status" value="2"/>
</dbReference>
<feature type="repeat" description="PPR" evidence="2">
    <location>
        <begin position="339"/>
        <end position="373"/>
    </location>
</feature>
<evidence type="ECO:0000313" key="4">
    <source>
        <dbReference type="Proteomes" id="UP001188597"/>
    </source>
</evidence>
<dbReference type="FunFam" id="1.25.40.10:FF:000184">
    <property type="entry name" value="Pentatricopeptide repeat-containing protein, chloroplastic"/>
    <property type="match status" value="1"/>
</dbReference>
<reference evidence="3" key="1">
    <citation type="submission" date="2022-12" db="EMBL/GenBank/DDBJ databases">
        <title>Draft genome assemblies for two species of Escallonia (Escalloniales).</title>
        <authorList>
            <person name="Chanderbali A."/>
            <person name="Dervinis C."/>
            <person name="Anghel I."/>
            <person name="Soltis D."/>
            <person name="Soltis P."/>
            <person name="Zapata F."/>
        </authorList>
    </citation>
    <scope>NUCLEOTIDE SEQUENCE</scope>
    <source>
        <strain evidence="3">UCBG64.0493</strain>
        <tissue evidence="3">Leaf</tissue>
    </source>
</reference>
<feature type="repeat" description="PPR" evidence="2">
    <location>
        <begin position="273"/>
        <end position="303"/>
    </location>
</feature>
<dbReference type="EMBL" id="JAVXUP010001312">
    <property type="protein sequence ID" value="KAK3013257.1"/>
    <property type="molecule type" value="Genomic_DNA"/>
</dbReference>
<dbReference type="GO" id="GO:0009451">
    <property type="term" value="P:RNA modification"/>
    <property type="evidence" value="ECO:0007669"/>
    <property type="project" value="InterPro"/>
</dbReference>
<accession>A0AA88VQK6</accession>
<dbReference type="Gene3D" id="1.25.40.10">
    <property type="entry name" value="Tetratricopeptide repeat domain"/>
    <property type="match status" value="3"/>
</dbReference>
<feature type="repeat" description="PPR" evidence="2">
    <location>
        <begin position="171"/>
        <end position="205"/>
    </location>
</feature>
<comment type="caution">
    <text evidence="3">The sequence shown here is derived from an EMBL/GenBank/DDBJ whole genome shotgun (WGS) entry which is preliminary data.</text>
</comment>
<name>A0AA88VQK6_9ASTE</name>
<dbReference type="InterPro" id="IPR002885">
    <property type="entry name" value="PPR_rpt"/>
</dbReference>
<dbReference type="Pfam" id="PF13041">
    <property type="entry name" value="PPR_2"/>
    <property type="match status" value="2"/>
</dbReference>
<dbReference type="PANTHER" id="PTHR47926">
    <property type="entry name" value="PENTATRICOPEPTIDE REPEAT-CONTAINING PROTEIN"/>
    <property type="match status" value="1"/>
</dbReference>
<dbReference type="Pfam" id="PF12854">
    <property type="entry name" value="PPR_1"/>
    <property type="match status" value="1"/>
</dbReference>